<dbReference type="AlphaFoldDB" id="D8S3T0"/>
<dbReference type="InterPro" id="IPR008630">
    <property type="entry name" value="Glyco_trans_34"/>
</dbReference>
<dbReference type="GO" id="GO:0009969">
    <property type="term" value="P:xyloglucan biosynthetic process"/>
    <property type="evidence" value="ECO:0000318"/>
    <property type="project" value="GO_Central"/>
</dbReference>
<comment type="subcellular location">
    <subcellularLocation>
        <location evidence="1">Golgi apparatus membrane</location>
        <topology evidence="1">Single-pass type II membrane protein</topology>
    </subcellularLocation>
</comment>
<sequence>MANSPPALLAGLLLVAACFLIVVLLLTTLQDTTIDHPSRSLSKSSKHDAAAADRPAPLIIASAHSDLYSRMRMLKSLKQAPPEPLKFLLVTADQPTSCKTRQGSHLLMMSLKNKVDYCNLHQCKVWYSLESWQPGFTGTWARYPLLKRLMLVNSHVEWFMWMDSDALFTDMSFVIPLETYESWNKDMIIPGYWEKVYGDDPDWLGLNAGIFLIRNTEWSRNFLDKWMSFRPDSPQRRHHLTEILNREFRTRPRNWPADDQSALAYLLRRNKTEHERRTYLEAGYALHGFWEVIVDGFEEMAARGNVGDRQKWPFVTHFCGCKLCTGEYATSQSARCVESFRRAYNFGDNQVLALAGMAHPDLSSLEVVESSALL</sequence>
<proteinExistence type="inferred from homology"/>
<name>D8S3T0_SELML</name>
<protein>
    <submittedName>
        <fullName evidence="7">Glycosyltransferase CAZy family GT34-like protein</fullName>
    </submittedName>
</protein>
<dbReference type="Gene3D" id="3.90.550.10">
    <property type="entry name" value="Spore Coat Polysaccharide Biosynthesis Protein SpsA, Chain A"/>
    <property type="match status" value="1"/>
</dbReference>
<evidence type="ECO:0000313" key="7">
    <source>
        <dbReference type="EMBL" id="EFJ20809.1"/>
    </source>
</evidence>
<keyword evidence="5" id="KW-0735">Signal-anchor</keyword>
<evidence type="ECO:0000256" key="4">
    <source>
        <dbReference type="ARBA" id="ARBA00022679"/>
    </source>
</evidence>
<dbReference type="KEGG" id="smo:SELMODRAFT_417834"/>
<evidence type="ECO:0000313" key="8">
    <source>
        <dbReference type="Proteomes" id="UP000001514"/>
    </source>
</evidence>
<evidence type="ECO:0000256" key="2">
    <source>
        <dbReference type="ARBA" id="ARBA00005664"/>
    </source>
</evidence>
<keyword evidence="6" id="KW-0333">Golgi apparatus</keyword>
<dbReference type="OrthoDB" id="205108at2759"/>
<organism evidence="8">
    <name type="scientific">Selaginella moellendorffii</name>
    <name type="common">Spikemoss</name>
    <dbReference type="NCBI Taxonomy" id="88036"/>
    <lineage>
        <taxon>Eukaryota</taxon>
        <taxon>Viridiplantae</taxon>
        <taxon>Streptophyta</taxon>
        <taxon>Embryophyta</taxon>
        <taxon>Tracheophyta</taxon>
        <taxon>Lycopodiopsida</taxon>
        <taxon>Selaginellales</taxon>
        <taxon>Selaginellaceae</taxon>
        <taxon>Selaginella</taxon>
    </lineage>
</organism>
<dbReference type="Proteomes" id="UP000001514">
    <property type="component" value="Unassembled WGS sequence"/>
</dbReference>
<dbReference type="eggNOG" id="KOG4748">
    <property type="taxonomic scope" value="Eukaryota"/>
</dbReference>
<keyword evidence="3" id="KW-0328">Glycosyltransferase</keyword>
<gene>
    <name evidence="7" type="primary">GT34B4-2</name>
    <name evidence="7" type="ORF">SELMODRAFT_417834</name>
</gene>
<dbReference type="PANTHER" id="PTHR31311:SF35">
    <property type="entry name" value="GLYCOSYLTRANSFERASE CAZY FAMILY GT34-LIKE PROTEIN"/>
    <property type="match status" value="1"/>
</dbReference>
<dbReference type="InterPro" id="IPR029044">
    <property type="entry name" value="Nucleotide-diphossugar_trans"/>
</dbReference>
<evidence type="ECO:0000256" key="3">
    <source>
        <dbReference type="ARBA" id="ARBA00022676"/>
    </source>
</evidence>
<dbReference type="InParanoid" id="D8S3T0"/>
<accession>D8S3T0</accession>
<dbReference type="EMBL" id="GL377601">
    <property type="protein sequence ID" value="EFJ20809.1"/>
    <property type="molecule type" value="Genomic_DNA"/>
</dbReference>
<dbReference type="SUPFAM" id="SSF53448">
    <property type="entry name" value="Nucleotide-diphospho-sugar transferases"/>
    <property type="match status" value="1"/>
</dbReference>
<dbReference type="Pfam" id="PF05637">
    <property type="entry name" value="Glyco_transf_34"/>
    <property type="match status" value="1"/>
</dbReference>
<evidence type="ECO:0000256" key="1">
    <source>
        <dbReference type="ARBA" id="ARBA00004323"/>
    </source>
</evidence>
<dbReference type="GO" id="GO:0000139">
    <property type="term" value="C:Golgi membrane"/>
    <property type="evidence" value="ECO:0007669"/>
    <property type="project" value="UniProtKB-SubCell"/>
</dbReference>
<keyword evidence="8" id="KW-1185">Reference proteome</keyword>
<dbReference type="PANTHER" id="PTHR31311">
    <property type="entry name" value="XYLOGLUCAN 6-XYLOSYLTRANSFERASE 5-RELATED-RELATED"/>
    <property type="match status" value="1"/>
</dbReference>
<evidence type="ECO:0000256" key="6">
    <source>
        <dbReference type="ARBA" id="ARBA00023034"/>
    </source>
</evidence>
<dbReference type="GeneID" id="9657813"/>
<reference evidence="7 8" key="1">
    <citation type="journal article" date="2011" name="Science">
        <title>The Selaginella genome identifies genetic changes associated with the evolution of vascular plants.</title>
        <authorList>
            <person name="Banks J.A."/>
            <person name="Nishiyama T."/>
            <person name="Hasebe M."/>
            <person name="Bowman J.L."/>
            <person name="Gribskov M."/>
            <person name="dePamphilis C."/>
            <person name="Albert V.A."/>
            <person name="Aono N."/>
            <person name="Aoyama T."/>
            <person name="Ambrose B.A."/>
            <person name="Ashton N.W."/>
            <person name="Axtell M.J."/>
            <person name="Barker E."/>
            <person name="Barker M.S."/>
            <person name="Bennetzen J.L."/>
            <person name="Bonawitz N.D."/>
            <person name="Chapple C."/>
            <person name="Cheng C."/>
            <person name="Correa L.G."/>
            <person name="Dacre M."/>
            <person name="DeBarry J."/>
            <person name="Dreyer I."/>
            <person name="Elias M."/>
            <person name="Engstrom E.M."/>
            <person name="Estelle M."/>
            <person name="Feng L."/>
            <person name="Finet C."/>
            <person name="Floyd S.K."/>
            <person name="Frommer W.B."/>
            <person name="Fujita T."/>
            <person name="Gramzow L."/>
            <person name="Gutensohn M."/>
            <person name="Harholt J."/>
            <person name="Hattori M."/>
            <person name="Heyl A."/>
            <person name="Hirai T."/>
            <person name="Hiwatashi Y."/>
            <person name="Ishikawa M."/>
            <person name="Iwata M."/>
            <person name="Karol K.G."/>
            <person name="Koehler B."/>
            <person name="Kolukisaoglu U."/>
            <person name="Kubo M."/>
            <person name="Kurata T."/>
            <person name="Lalonde S."/>
            <person name="Li K."/>
            <person name="Li Y."/>
            <person name="Litt A."/>
            <person name="Lyons E."/>
            <person name="Manning G."/>
            <person name="Maruyama T."/>
            <person name="Michael T.P."/>
            <person name="Mikami K."/>
            <person name="Miyazaki S."/>
            <person name="Morinaga S."/>
            <person name="Murata T."/>
            <person name="Mueller-Roeber B."/>
            <person name="Nelson D.R."/>
            <person name="Obara M."/>
            <person name="Oguri Y."/>
            <person name="Olmstead R.G."/>
            <person name="Onodera N."/>
            <person name="Petersen B.L."/>
            <person name="Pils B."/>
            <person name="Prigge M."/>
            <person name="Rensing S.A."/>
            <person name="Riano-Pachon D.M."/>
            <person name="Roberts A.W."/>
            <person name="Sato Y."/>
            <person name="Scheller H.V."/>
            <person name="Schulz B."/>
            <person name="Schulz C."/>
            <person name="Shakirov E.V."/>
            <person name="Shibagaki N."/>
            <person name="Shinohara N."/>
            <person name="Shippen D.E."/>
            <person name="Soerensen I."/>
            <person name="Sotooka R."/>
            <person name="Sugimoto N."/>
            <person name="Sugita M."/>
            <person name="Sumikawa N."/>
            <person name="Tanurdzic M."/>
            <person name="Theissen G."/>
            <person name="Ulvskov P."/>
            <person name="Wakazuki S."/>
            <person name="Weng J.K."/>
            <person name="Willats W.W."/>
            <person name="Wipf D."/>
            <person name="Wolf P.G."/>
            <person name="Yang L."/>
            <person name="Zimmer A.D."/>
            <person name="Zhu Q."/>
            <person name="Mitros T."/>
            <person name="Hellsten U."/>
            <person name="Loque D."/>
            <person name="Otillar R."/>
            <person name="Salamov A."/>
            <person name="Schmutz J."/>
            <person name="Shapiro H."/>
            <person name="Lindquist E."/>
            <person name="Lucas S."/>
            <person name="Rokhsar D."/>
            <person name="Grigoriev I.V."/>
        </authorList>
    </citation>
    <scope>NUCLEOTIDE SEQUENCE [LARGE SCALE GENOMIC DNA]</scope>
</reference>
<dbReference type="HOGENOM" id="CLU_034328_0_1_1"/>
<keyword evidence="5" id="KW-0812">Transmembrane</keyword>
<dbReference type="GO" id="GO:0016758">
    <property type="term" value="F:hexosyltransferase activity"/>
    <property type="evidence" value="ECO:0000318"/>
    <property type="project" value="GO_Central"/>
</dbReference>
<dbReference type="Gramene" id="EFJ20809">
    <property type="protein sequence ID" value="EFJ20809"/>
    <property type="gene ID" value="SELMODRAFT_417834"/>
</dbReference>
<evidence type="ECO:0000256" key="5">
    <source>
        <dbReference type="ARBA" id="ARBA00022968"/>
    </source>
</evidence>
<comment type="similarity">
    <text evidence="2">Belongs to the glycosyltransferase 34 family.</text>
</comment>
<keyword evidence="4 7" id="KW-0808">Transferase</keyword>